<reference evidence="1" key="1">
    <citation type="journal article" date="2021" name="New Phytol.">
        <title>Evolutionary innovations through gain and loss of genes in the ectomycorrhizal Boletales.</title>
        <authorList>
            <person name="Wu G."/>
            <person name="Miyauchi S."/>
            <person name="Morin E."/>
            <person name="Kuo A."/>
            <person name="Drula E."/>
            <person name="Varga T."/>
            <person name="Kohler A."/>
            <person name="Feng B."/>
            <person name="Cao Y."/>
            <person name="Lipzen A."/>
            <person name="Daum C."/>
            <person name="Hundley H."/>
            <person name="Pangilinan J."/>
            <person name="Johnson J."/>
            <person name="Barry K."/>
            <person name="LaButti K."/>
            <person name="Ng V."/>
            <person name="Ahrendt S."/>
            <person name="Min B."/>
            <person name="Choi I.G."/>
            <person name="Park H."/>
            <person name="Plett J.M."/>
            <person name="Magnuson J."/>
            <person name="Spatafora J.W."/>
            <person name="Nagy L.G."/>
            <person name="Henrissat B."/>
            <person name="Grigoriev I.V."/>
            <person name="Yang Z.L."/>
            <person name="Xu J."/>
            <person name="Martin F.M."/>
        </authorList>
    </citation>
    <scope>NUCLEOTIDE SEQUENCE</scope>
    <source>
        <strain evidence="1">KKN 215</strain>
    </source>
</reference>
<accession>A0A8K0XU82</accession>
<sequence>MRRRFTVDPATTVFTFALTKSDANQQSIKIQRGVSLRGFLTIEQRLYTTYFRVDRKWPRVETFEGTRRDSWEKPSTHGRQMLYIRRTLISSKSLRPTARMSGQFRDVLAALSADLTQSIAADGFKEARTSRVNFFDILYSDSELAVLPIRQKESKYGCPYPLDEGGRAEGAITDAFIIPPINAPSTLDSQINNQLCVYQMRDSVCGCHLRVRW</sequence>
<dbReference type="AlphaFoldDB" id="A0A8K0XU82"/>
<dbReference type="Proteomes" id="UP000813824">
    <property type="component" value="Unassembled WGS sequence"/>
</dbReference>
<name>A0A8K0XU82_9AGAR</name>
<gene>
    <name evidence="1" type="ORF">BXZ70DRAFT_262864</name>
</gene>
<keyword evidence="2" id="KW-1185">Reference proteome</keyword>
<protein>
    <submittedName>
        <fullName evidence="1">Uncharacterized protein</fullName>
    </submittedName>
</protein>
<dbReference type="EMBL" id="JAEVFJ010000002">
    <property type="protein sequence ID" value="KAH8106950.1"/>
    <property type="molecule type" value="Genomic_DNA"/>
</dbReference>
<organism evidence="1 2">
    <name type="scientific">Cristinia sonorae</name>
    <dbReference type="NCBI Taxonomy" id="1940300"/>
    <lineage>
        <taxon>Eukaryota</taxon>
        <taxon>Fungi</taxon>
        <taxon>Dikarya</taxon>
        <taxon>Basidiomycota</taxon>
        <taxon>Agaricomycotina</taxon>
        <taxon>Agaricomycetes</taxon>
        <taxon>Agaricomycetidae</taxon>
        <taxon>Agaricales</taxon>
        <taxon>Pleurotineae</taxon>
        <taxon>Stephanosporaceae</taxon>
        <taxon>Cristinia</taxon>
    </lineage>
</organism>
<evidence type="ECO:0000313" key="1">
    <source>
        <dbReference type="EMBL" id="KAH8106950.1"/>
    </source>
</evidence>
<comment type="caution">
    <text evidence="1">The sequence shown here is derived from an EMBL/GenBank/DDBJ whole genome shotgun (WGS) entry which is preliminary data.</text>
</comment>
<proteinExistence type="predicted"/>
<evidence type="ECO:0000313" key="2">
    <source>
        <dbReference type="Proteomes" id="UP000813824"/>
    </source>
</evidence>